<reference evidence="1" key="1">
    <citation type="submission" date="2023-03" db="EMBL/GenBank/DDBJ databases">
        <title>Actinoallomurus iriomotensis NBRC 103684.</title>
        <authorList>
            <person name="Ichikawa N."/>
            <person name="Sato H."/>
            <person name="Tonouchi N."/>
        </authorList>
    </citation>
    <scope>NUCLEOTIDE SEQUENCE</scope>
    <source>
        <strain evidence="1">NBRC 103684</strain>
    </source>
</reference>
<name>A0A9W6S8Z5_9ACTN</name>
<evidence type="ECO:0000313" key="1">
    <source>
        <dbReference type="EMBL" id="GLY90540.1"/>
    </source>
</evidence>
<gene>
    <name evidence="1" type="ORF">Airi02_084690</name>
</gene>
<dbReference type="Proteomes" id="UP001165074">
    <property type="component" value="Unassembled WGS sequence"/>
</dbReference>
<dbReference type="RefSeq" id="WP_285581507.1">
    <property type="nucleotide sequence ID" value="NZ_BSTK01000017.1"/>
</dbReference>
<keyword evidence="2" id="KW-1185">Reference proteome</keyword>
<proteinExistence type="predicted"/>
<comment type="caution">
    <text evidence="1">The sequence shown here is derived from an EMBL/GenBank/DDBJ whole genome shotgun (WGS) entry which is preliminary data.</text>
</comment>
<organism evidence="1 2">
    <name type="scientific">Actinoallomurus iriomotensis</name>
    <dbReference type="NCBI Taxonomy" id="478107"/>
    <lineage>
        <taxon>Bacteria</taxon>
        <taxon>Bacillati</taxon>
        <taxon>Actinomycetota</taxon>
        <taxon>Actinomycetes</taxon>
        <taxon>Streptosporangiales</taxon>
        <taxon>Thermomonosporaceae</taxon>
        <taxon>Actinoallomurus</taxon>
    </lineage>
</organism>
<evidence type="ECO:0000313" key="2">
    <source>
        <dbReference type="Proteomes" id="UP001165074"/>
    </source>
</evidence>
<accession>A0A9W6S8Z5</accession>
<dbReference type="AlphaFoldDB" id="A0A9W6S8Z5"/>
<protein>
    <submittedName>
        <fullName evidence="1">Uncharacterized protein</fullName>
    </submittedName>
</protein>
<sequence>MTRTTGDLVTAEEFDCLVRDFPGWLIWRSGGSGRAGWWWATRNRLLTEEEMYAEMHHTVCGEDAETLRGQLDQQATIEAGRAAAGR</sequence>
<dbReference type="EMBL" id="BSTK01000017">
    <property type="protein sequence ID" value="GLY90540.1"/>
    <property type="molecule type" value="Genomic_DNA"/>
</dbReference>